<dbReference type="EMBL" id="UOGJ01000020">
    <property type="protein sequence ID" value="VAX34977.1"/>
    <property type="molecule type" value="Genomic_DNA"/>
</dbReference>
<dbReference type="SUPFAM" id="SSF69917">
    <property type="entry name" value="OMPT-like"/>
    <property type="match status" value="1"/>
</dbReference>
<organism evidence="1">
    <name type="scientific">hydrothermal vent metagenome</name>
    <dbReference type="NCBI Taxonomy" id="652676"/>
    <lineage>
        <taxon>unclassified sequences</taxon>
        <taxon>metagenomes</taxon>
        <taxon>ecological metagenomes</taxon>
    </lineage>
</organism>
<dbReference type="InterPro" id="IPR020080">
    <property type="entry name" value="OM_adhesin/peptidase_omptin"/>
</dbReference>
<name>A0A3B1E0C9_9ZZZZ</name>
<evidence type="ECO:0000313" key="1">
    <source>
        <dbReference type="EMBL" id="VAX34977.1"/>
    </source>
</evidence>
<feature type="non-terminal residue" evidence="1">
    <location>
        <position position="1"/>
    </location>
</feature>
<protein>
    <submittedName>
        <fullName evidence="1">Uncharacterized protein</fullName>
    </submittedName>
</protein>
<accession>A0A3B1E0C9</accession>
<dbReference type="Gene3D" id="2.40.128.100">
    <property type="entry name" value="OPCA outer membrane adhesin/invasin"/>
    <property type="match status" value="1"/>
</dbReference>
<reference evidence="1" key="1">
    <citation type="submission" date="2018-06" db="EMBL/GenBank/DDBJ databases">
        <authorList>
            <person name="Zhirakovskaya E."/>
        </authorList>
    </citation>
    <scope>NUCLEOTIDE SEQUENCE</scope>
</reference>
<dbReference type="GO" id="GO:0004190">
    <property type="term" value="F:aspartic-type endopeptidase activity"/>
    <property type="evidence" value="ECO:0007669"/>
    <property type="project" value="InterPro"/>
</dbReference>
<sequence>SYLGDAVAGLNTVSNKQNKGYGLRGSFKIVKKSNNMDFYFEPFIRYWNIEDSEISTLTYNGVAVGFGLEPNNNSTEYGIKLGATF</sequence>
<gene>
    <name evidence="1" type="ORF">MNBD_UNCLBAC01-718</name>
</gene>
<proteinExistence type="predicted"/>
<dbReference type="AlphaFoldDB" id="A0A3B1E0C9"/>